<name>A0A2N6QN76_9BACT</name>
<dbReference type="Proteomes" id="UP000235564">
    <property type="component" value="Unassembled WGS sequence"/>
</dbReference>
<feature type="domain" description="Mce/MlaD" evidence="2">
    <location>
        <begin position="37"/>
        <end position="102"/>
    </location>
</feature>
<feature type="transmembrane region" description="Helical" evidence="1">
    <location>
        <begin position="7"/>
        <end position="28"/>
    </location>
</feature>
<dbReference type="Pfam" id="PF02470">
    <property type="entry name" value="MlaD"/>
    <property type="match status" value="1"/>
</dbReference>
<keyword evidence="1" id="KW-0812">Transmembrane</keyword>
<comment type="caution">
    <text evidence="3">The sequence shown here is derived from an EMBL/GenBank/DDBJ whole genome shotgun (WGS) entry which is preliminary data.</text>
</comment>
<sequence>MIKVRNEIKIALVAVAGIVALFIGMNFLKGTHLFTGSKTYHFAFDDISGLTKSSPIYASGYQVGLVKDIIFDYSHKNKTKVIAEMDKQMKIPTGTTAFISSDVLGNIKVTLNIAPNRGEFIQEGGLIPGDIDRGPMGEVTSMIPAVKQMLPKLDSILLSLNQLLADPAIASSVHNVQDMTANLTKTSRELNSVVAKLNREIPGVVTKTNTILDHSETFTANLSQVDVATTMRKVDEAMADVKAVTAKINSNEGTLGLLMRDPSLYNQLNTTVRSADSLMVNIRQHPKRYVHFSIFGRKDK</sequence>
<evidence type="ECO:0000313" key="3">
    <source>
        <dbReference type="EMBL" id="PMC22962.1"/>
    </source>
</evidence>
<dbReference type="PANTHER" id="PTHR33371:SF4">
    <property type="entry name" value="INTERMEMBRANE PHOSPHOLIPID TRANSPORT SYSTEM BINDING PROTEIN MLAD"/>
    <property type="match status" value="1"/>
</dbReference>
<dbReference type="RefSeq" id="WP_102698126.1">
    <property type="nucleotide sequence ID" value="NZ_PNGJ01000012.1"/>
</dbReference>
<dbReference type="OrthoDB" id="9769132at2"/>
<keyword evidence="1" id="KW-1133">Transmembrane helix</keyword>
<dbReference type="InterPro" id="IPR003399">
    <property type="entry name" value="Mce/MlaD"/>
</dbReference>
<dbReference type="InterPro" id="IPR052336">
    <property type="entry name" value="MlaD_Phospholipid_Transporter"/>
</dbReference>
<reference evidence="3 4" key="1">
    <citation type="submission" date="2017-09" db="EMBL/GenBank/DDBJ databases">
        <title>Bacterial strain isolated from the female urinary microbiota.</title>
        <authorList>
            <person name="Thomas-White K."/>
            <person name="Kumar N."/>
            <person name="Forster S."/>
            <person name="Putonti C."/>
            <person name="Lawley T."/>
            <person name="Wolfe A.J."/>
        </authorList>
    </citation>
    <scope>NUCLEOTIDE SEQUENCE [LARGE SCALE GENOMIC DNA]</scope>
    <source>
        <strain evidence="3 4">UMB0536</strain>
    </source>
</reference>
<evidence type="ECO:0000256" key="1">
    <source>
        <dbReference type="SAM" id="Phobius"/>
    </source>
</evidence>
<proteinExistence type="predicted"/>
<keyword evidence="1" id="KW-0472">Membrane</keyword>
<accession>A0A2N6QN76</accession>
<organism evidence="3 4">
    <name type="scientific">Hoylesella buccalis</name>
    <dbReference type="NCBI Taxonomy" id="28127"/>
    <lineage>
        <taxon>Bacteria</taxon>
        <taxon>Pseudomonadati</taxon>
        <taxon>Bacteroidota</taxon>
        <taxon>Bacteroidia</taxon>
        <taxon>Bacteroidales</taxon>
        <taxon>Prevotellaceae</taxon>
        <taxon>Hoylesella</taxon>
    </lineage>
</organism>
<dbReference type="EMBL" id="PNGJ01000012">
    <property type="protein sequence ID" value="PMC22962.1"/>
    <property type="molecule type" value="Genomic_DNA"/>
</dbReference>
<dbReference type="PANTHER" id="PTHR33371">
    <property type="entry name" value="INTERMEMBRANE PHOSPHOLIPID TRANSPORT SYSTEM BINDING PROTEIN MLAD-RELATED"/>
    <property type="match status" value="1"/>
</dbReference>
<protein>
    <submittedName>
        <fullName evidence="3">MCE family protein</fullName>
    </submittedName>
</protein>
<evidence type="ECO:0000313" key="4">
    <source>
        <dbReference type="Proteomes" id="UP000235564"/>
    </source>
</evidence>
<evidence type="ECO:0000259" key="2">
    <source>
        <dbReference type="Pfam" id="PF02470"/>
    </source>
</evidence>
<dbReference type="AlphaFoldDB" id="A0A2N6QN76"/>
<gene>
    <name evidence="3" type="ORF">CJ231_11895</name>
</gene>